<reference evidence="1 2" key="1">
    <citation type="submission" date="2020-07" db="EMBL/GenBank/DDBJ databases">
        <title>Genomic Encyclopedia of Type Strains, Phase IV (KMG-V): Genome sequencing to study the core and pangenomes of soil and plant-associated prokaryotes.</title>
        <authorList>
            <person name="Whitman W."/>
        </authorList>
    </citation>
    <scope>NUCLEOTIDE SEQUENCE [LARGE SCALE GENOMIC DNA]</scope>
    <source>
        <strain evidence="1 2">AN3</strain>
    </source>
</reference>
<protein>
    <submittedName>
        <fullName evidence="1">Nucleoside 2-deoxyribosyltransferase</fullName>
    </submittedName>
</protein>
<name>A0A839EMQ5_9HYPH</name>
<proteinExistence type="predicted"/>
<dbReference type="EMBL" id="JACGXN010000006">
    <property type="protein sequence ID" value="MBA8880122.1"/>
    <property type="molecule type" value="Genomic_DNA"/>
</dbReference>
<dbReference type="GO" id="GO:0016740">
    <property type="term" value="F:transferase activity"/>
    <property type="evidence" value="ECO:0007669"/>
    <property type="project" value="UniProtKB-KW"/>
</dbReference>
<dbReference type="Pfam" id="PF05014">
    <property type="entry name" value="Nuc_deoxyrib_tr"/>
    <property type="match status" value="1"/>
</dbReference>
<dbReference type="InterPro" id="IPR051239">
    <property type="entry name" value="2'-dNMP_N-hydrolase"/>
</dbReference>
<keyword evidence="2" id="KW-1185">Reference proteome</keyword>
<dbReference type="InterPro" id="IPR007710">
    <property type="entry name" value="Nucleoside_deoxyribTrfase"/>
</dbReference>
<evidence type="ECO:0000313" key="1">
    <source>
        <dbReference type="EMBL" id="MBA8880122.1"/>
    </source>
</evidence>
<gene>
    <name evidence="1" type="ORF">FHW16_003841</name>
</gene>
<dbReference type="PANTHER" id="PTHR15364">
    <property type="entry name" value="2'-DEOXYNUCLEOSIDE 5'-PHOSPHATE N-HYDROLASE 1"/>
    <property type="match status" value="1"/>
</dbReference>
<dbReference type="Gene3D" id="3.40.50.450">
    <property type="match status" value="1"/>
</dbReference>
<dbReference type="PANTHER" id="PTHR15364:SF0">
    <property type="entry name" value="2'-DEOXYNUCLEOSIDE 5'-PHOSPHATE N-HYDROLASE 1"/>
    <property type="match status" value="1"/>
</dbReference>
<organism evidence="1 2">
    <name type="scientific">Phyllobacterium myrsinacearum</name>
    <dbReference type="NCBI Taxonomy" id="28101"/>
    <lineage>
        <taxon>Bacteria</taxon>
        <taxon>Pseudomonadati</taxon>
        <taxon>Pseudomonadota</taxon>
        <taxon>Alphaproteobacteria</taxon>
        <taxon>Hyphomicrobiales</taxon>
        <taxon>Phyllobacteriaceae</taxon>
        <taxon>Phyllobacterium</taxon>
    </lineage>
</organism>
<dbReference type="RefSeq" id="WP_182550776.1">
    <property type="nucleotide sequence ID" value="NZ_JACGXN010000006.1"/>
</dbReference>
<accession>A0A839EMQ5</accession>
<sequence>MTMKVYLAGPEVFLSNAKEVLAHKSELARAAGFTPLAPGDLEIPRTDSKYERGIAISAIDEQLMLASDLIIANLTPFRGISADVGTSFELGFMCALGRQVYGYTNVAASYLERTSRDYYKGMINSDASGKLTGSDGLSIEDFDMADNLMLEGGIISRGGVFVRKAVPDGRVLTDLAGFKECLILAAEKYLR</sequence>
<evidence type="ECO:0000313" key="2">
    <source>
        <dbReference type="Proteomes" id="UP000549052"/>
    </source>
</evidence>
<dbReference type="GO" id="GO:0070694">
    <property type="term" value="F:5-hydroxymethyl-dUMP N-hydrolase activity"/>
    <property type="evidence" value="ECO:0007669"/>
    <property type="project" value="TreeGrafter"/>
</dbReference>
<dbReference type="SUPFAM" id="SSF52309">
    <property type="entry name" value="N-(deoxy)ribosyltransferase-like"/>
    <property type="match status" value="1"/>
</dbReference>
<comment type="caution">
    <text evidence="1">The sequence shown here is derived from an EMBL/GenBank/DDBJ whole genome shotgun (WGS) entry which is preliminary data.</text>
</comment>
<dbReference type="Proteomes" id="UP000549052">
    <property type="component" value="Unassembled WGS sequence"/>
</dbReference>
<dbReference type="GO" id="GO:0009159">
    <property type="term" value="P:deoxyribonucleoside monophosphate catabolic process"/>
    <property type="evidence" value="ECO:0007669"/>
    <property type="project" value="TreeGrafter"/>
</dbReference>
<dbReference type="AlphaFoldDB" id="A0A839EMQ5"/>
<keyword evidence="1" id="KW-0808">Transferase</keyword>